<name>A0A2T0VGK4_9MICO</name>
<evidence type="ECO:0000313" key="7">
    <source>
        <dbReference type="Proteomes" id="UP000237983"/>
    </source>
</evidence>
<evidence type="ECO:0000256" key="1">
    <source>
        <dbReference type="ARBA" id="ARBA00022722"/>
    </source>
</evidence>
<sequence length="126" mass="13709">MILVDTSIWIDHLHVGDPRLIELLGQSQVVTHQMVIGELALGRLKDRDLVLGSLAGLSSVVEASHGEVMHLVESKQLFGRGISLVDAHLLASLLLNPGTALWTRDKRLNQAAVDLAVDYIDEAQSL</sequence>
<evidence type="ECO:0000256" key="4">
    <source>
        <dbReference type="ARBA" id="ARBA00022842"/>
    </source>
</evidence>
<comment type="caution">
    <text evidence="6">The sequence shown here is derived from an EMBL/GenBank/DDBJ whole genome shotgun (WGS) entry which is preliminary data.</text>
</comment>
<dbReference type="GO" id="GO:0046872">
    <property type="term" value="F:metal ion binding"/>
    <property type="evidence" value="ECO:0007669"/>
    <property type="project" value="UniProtKB-KW"/>
</dbReference>
<dbReference type="AlphaFoldDB" id="A0A2T0VGK4"/>
<evidence type="ECO:0000256" key="2">
    <source>
        <dbReference type="ARBA" id="ARBA00022723"/>
    </source>
</evidence>
<dbReference type="Proteomes" id="UP000237983">
    <property type="component" value="Unassembled WGS sequence"/>
</dbReference>
<dbReference type="Gene3D" id="3.40.50.1010">
    <property type="entry name" value="5'-nuclease"/>
    <property type="match status" value="1"/>
</dbReference>
<accession>A0A2T0VGK4</accession>
<evidence type="ECO:0000256" key="3">
    <source>
        <dbReference type="ARBA" id="ARBA00022801"/>
    </source>
</evidence>
<gene>
    <name evidence="6" type="ORF">B0I08_10230</name>
</gene>
<keyword evidence="3" id="KW-0378">Hydrolase</keyword>
<dbReference type="RefSeq" id="WP_106210097.1">
    <property type="nucleotide sequence ID" value="NZ_PVTL01000002.1"/>
</dbReference>
<protein>
    <recommendedName>
        <fullName evidence="5">PIN domain-containing protein</fullName>
    </recommendedName>
</protein>
<feature type="domain" description="PIN" evidence="5">
    <location>
        <begin position="2"/>
        <end position="112"/>
    </location>
</feature>
<evidence type="ECO:0000313" key="6">
    <source>
        <dbReference type="EMBL" id="PRY69358.1"/>
    </source>
</evidence>
<dbReference type="GO" id="GO:0004518">
    <property type="term" value="F:nuclease activity"/>
    <property type="evidence" value="ECO:0007669"/>
    <property type="project" value="UniProtKB-KW"/>
</dbReference>
<dbReference type="SUPFAM" id="SSF88723">
    <property type="entry name" value="PIN domain-like"/>
    <property type="match status" value="1"/>
</dbReference>
<dbReference type="GO" id="GO:0016787">
    <property type="term" value="F:hydrolase activity"/>
    <property type="evidence" value="ECO:0007669"/>
    <property type="project" value="UniProtKB-KW"/>
</dbReference>
<dbReference type="CDD" id="cd09854">
    <property type="entry name" value="PIN_VapC-like"/>
    <property type="match status" value="1"/>
</dbReference>
<dbReference type="InterPro" id="IPR002716">
    <property type="entry name" value="PIN_dom"/>
</dbReference>
<reference evidence="6 7" key="1">
    <citation type="submission" date="2018-03" db="EMBL/GenBank/DDBJ databases">
        <title>Genomic Encyclopedia of Type Strains, Phase III (KMG-III): the genomes of soil and plant-associated and newly described type strains.</title>
        <authorList>
            <person name="Whitman W."/>
        </authorList>
    </citation>
    <scope>NUCLEOTIDE SEQUENCE [LARGE SCALE GENOMIC DNA]</scope>
    <source>
        <strain evidence="6 7">CGMCC 1.12484</strain>
    </source>
</reference>
<organism evidence="6 7">
    <name type="scientific">Glaciihabitans tibetensis</name>
    <dbReference type="NCBI Taxonomy" id="1266600"/>
    <lineage>
        <taxon>Bacteria</taxon>
        <taxon>Bacillati</taxon>
        <taxon>Actinomycetota</taxon>
        <taxon>Actinomycetes</taxon>
        <taxon>Micrococcales</taxon>
        <taxon>Microbacteriaceae</taxon>
        <taxon>Glaciihabitans</taxon>
    </lineage>
</organism>
<keyword evidence="7" id="KW-1185">Reference proteome</keyword>
<proteinExistence type="predicted"/>
<keyword evidence="4" id="KW-0460">Magnesium</keyword>
<dbReference type="OrthoDB" id="329172at2"/>
<dbReference type="EMBL" id="PVTL01000002">
    <property type="protein sequence ID" value="PRY69358.1"/>
    <property type="molecule type" value="Genomic_DNA"/>
</dbReference>
<keyword evidence="2" id="KW-0479">Metal-binding</keyword>
<dbReference type="InterPro" id="IPR029060">
    <property type="entry name" value="PIN-like_dom_sf"/>
</dbReference>
<dbReference type="Pfam" id="PF01850">
    <property type="entry name" value="PIN"/>
    <property type="match status" value="1"/>
</dbReference>
<keyword evidence="1" id="KW-0540">Nuclease</keyword>
<evidence type="ECO:0000259" key="5">
    <source>
        <dbReference type="Pfam" id="PF01850"/>
    </source>
</evidence>